<dbReference type="PANTHER" id="PTHR37969:SF3">
    <property type="entry name" value="PROTEIN CBG13131"/>
    <property type="match status" value="1"/>
</dbReference>
<feature type="non-terminal residue" evidence="9">
    <location>
        <position position="265"/>
    </location>
</feature>
<evidence type="ECO:0000256" key="2">
    <source>
        <dbReference type="ARBA" id="ARBA00008019"/>
    </source>
</evidence>
<name>A0AA36CEV4_9BILA</name>
<keyword evidence="4 7" id="KW-0732">Signal</keyword>
<dbReference type="Gene3D" id="3.30.1120.50">
    <property type="entry name" value="Pepsin inhibitor-3"/>
    <property type="match status" value="1"/>
</dbReference>
<evidence type="ECO:0000256" key="4">
    <source>
        <dbReference type="ARBA" id="ARBA00022729"/>
    </source>
</evidence>
<comment type="caution">
    <text evidence="9">The sequence shown here is derived from an EMBL/GenBank/DDBJ whole genome shotgun (WGS) entry which is preliminary data.</text>
</comment>
<dbReference type="GO" id="GO:0005576">
    <property type="term" value="C:extracellular region"/>
    <property type="evidence" value="ECO:0007669"/>
    <property type="project" value="UniProtKB-SubCell"/>
</dbReference>
<dbReference type="PANTHER" id="PTHR37969">
    <property type="entry name" value="PROTEIN CBG07421-RELATED"/>
    <property type="match status" value="1"/>
</dbReference>
<dbReference type="SUPFAM" id="SSF55149">
    <property type="entry name" value="Pepsin inhibitor-3"/>
    <property type="match status" value="1"/>
</dbReference>
<dbReference type="AlphaFoldDB" id="A0AA36CEV4"/>
<feature type="region of interest" description="Disordered" evidence="6">
    <location>
        <begin position="227"/>
        <end position="265"/>
    </location>
</feature>
<dbReference type="Pfam" id="PF06394">
    <property type="entry name" value="Pepsin-I3"/>
    <property type="match status" value="1"/>
</dbReference>
<protein>
    <recommendedName>
        <fullName evidence="8">Pepsin inhibitor-3-like repeated domain-containing protein</fullName>
    </recommendedName>
</protein>
<feature type="domain" description="Pepsin inhibitor-3-like repeated" evidence="8">
    <location>
        <begin position="27"/>
        <end position="70"/>
    </location>
</feature>
<dbReference type="EMBL" id="CATQJA010001493">
    <property type="protein sequence ID" value="CAJ0567492.1"/>
    <property type="molecule type" value="Genomic_DNA"/>
</dbReference>
<dbReference type="InterPro" id="IPR051901">
    <property type="entry name" value="Protease_Inhibitor_I33"/>
</dbReference>
<dbReference type="InterPro" id="IPR038412">
    <property type="entry name" value="Pepsin-I3_sf"/>
</dbReference>
<evidence type="ECO:0000256" key="3">
    <source>
        <dbReference type="ARBA" id="ARBA00022525"/>
    </source>
</evidence>
<evidence type="ECO:0000313" key="10">
    <source>
        <dbReference type="Proteomes" id="UP001177023"/>
    </source>
</evidence>
<evidence type="ECO:0000313" key="9">
    <source>
        <dbReference type="EMBL" id="CAJ0567492.1"/>
    </source>
</evidence>
<evidence type="ECO:0000256" key="6">
    <source>
        <dbReference type="SAM" id="MobiDB-lite"/>
    </source>
</evidence>
<feature type="chain" id="PRO_5041221875" description="Pepsin inhibitor-3-like repeated domain-containing protein" evidence="7">
    <location>
        <begin position="16"/>
        <end position="265"/>
    </location>
</feature>
<evidence type="ECO:0000259" key="8">
    <source>
        <dbReference type="Pfam" id="PF06394"/>
    </source>
</evidence>
<keyword evidence="3" id="KW-0964">Secreted</keyword>
<keyword evidence="5" id="KW-1015">Disulfide bond</keyword>
<comment type="subcellular location">
    <subcellularLocation>
        <location evidence="1">Secreted</location>
    </subcellularLocation>
</comment>
<proteinExistence type="inferred from homology"/>
<feature type="compositionally biased region" description="Low complexity" evidence="6">
    <location>
        <begin position="248"/>
        <end position="265"/>
    </location>
</feature>
<feature type="signal peptide" evidence="7">
    <location>
        <begin position="1"/>
        <end position="15"/>
    </location>
</feature>
<sequence>MTLLVLALLILPSYAQDVINAFSSRYGYYGPACAVEVGQLFIHGVLSRNLTSKEAGEFQKYQEGVQNFQKSSGNGQLADAPVIPEFCGRLDDAIELVLKDCIVRNSHVYIGDTLLRPLSNKEKQMVATTINRRSSRVFVARQHYLRRHRTRRTRRSAQMPTENISDIIHRFLKINSSITARFLPVVGDPAFGNSLGGWDPMVRKAIEVPEASANIPYSVAPTSLPITPEHNTFAPHPSRPEKVQTVVPTRPTPSTEAPPTSASSF</sequence>
<evidence type="ECO:0000256" key="5">
    <source>
        <dbReference type="ARBA" id="ARBA00023157"/>
    </source>
</evidence>
<keyword evidence="10" id="KW-1185">Reference proteome</keyword>
<gene>
    <name evidence="9" type="ORF">MSPICULIGERA_LOCUS6044</name>
</gene>
<reference evidence="9" key="1">
    <citation type="submission" date="2023-06" db="EMBL/GenBank/DDBJ databases">
        <authorList>
            <person name="Delattre M."/>
        </authorList>
    </citation>
    <scope>NUCLEOTIDE SEQUENCE</scope>
    <source>
        <strain evidence="9">AF72</strain>
    </source>
</reference>
<dbReference type="Proteomes" id="UP001177023">
    <property type="component" value="Unassembled WGS sequence"/>
</dbReference>
<evidence type="ECO:0000256" key="7">
    <source>
        <dbReference type="SAM" id="SignalP"/>
    </source>
</evidence>
<dbReference type="InterPro" id="IPR010480">
    <property type="entry name" value="Pepsin-I3"/>
</dbReference>
<organism evidence="9 10">
    <name type="scientific">Mesorhabditis spiculigera</name>
    <dbReference type="NCBI Taxonomy" id="96644"/>
    <lineage>
        <taxon>Eukaryota</taxon>
        <taxon>Metazoa</taxon>
        <taxon>Ecdysozoa</taxon>
        <taxon>Nematoda</taxon>
        <taxon>Chromadorea</taxon>
        <taxon>Rhabditida</taxon>
        <taxon>Rhabditina</taxon>
        <taxon>Rhabditomorpha</taxon>
        <taxon>Rhabditoidea</taxon>
        <taxon>Rhabditidae</taxon>
        <taxon>Mesorhabditinae</taxon>
        <taxon>Mesorhabditis</taxon>
    </lineage>
</organism>
<accession>A0AA36CEV4</accession>
<evidence type="ECO:0000256" key="1">
    <source>
        <dbReference type="ARBA" id="ARBA00004613"/>
    </source>
</evidence>
<comment type="similarity">
    <text evidence="2">Belongs to the protease inhibitor I33 family.</text>
</comment>